<name>A0A3B1E0K6_9ZZZZ</name>
<sequence>MIFIRQAISQKKEEDLLNIATNHKSAKLKVTDSFSFNFNTEFT</sequence>
<organism evidence="1">
    <name type="scientific">hydrothermal vent metagenome</name>
    <dbReference type="NCBI Taxonomy" id="652676"/>
    <lineage>
        <taxon>unclassified sequences</taxon>
        <taxon>metagenomes</taxon>
        <taxon>ecological metagenomes</taxon>
    </lineage>
</organism>
<dbReference type="AlphaFoldDB" id="A0A3B1E0K6"/>
<gene>
    <name evidence="1" type="ORF">MNBD_PLANCTO02-2041</name>
</gene>
<dbReference type="EMBL" id="UOGL01000226">
    <property type="protein sequence ID" value="VAX38585.1"/>
    <property type="molecule type" value="Genomic_DNA"/>
</dbReference>
<accession>A0A3B1E0K6</accession>
<protein>
    <submittedName>
        <fullName evidence="1">Uncharacterized protein</fullName>
    </submittedName>
</protein>
<evidence type="ECO:0000313" key="1">
    <source>
        <dbReference type="EMBL" id="VAX38585.1"/>
    </source>
</evidence>
<reference evidence="1" key="1">
    <citation type="submission" date="2018-06" db="EMBL/GenBank/DDBJ databases">
        <authorList>
            <person name="Zhirakovskaya E."/>
        </authorList>
    </citation>
    <scope>NUCLEOTIDE SEQUENCE</scope>
</reference>
<proteinExistence type="predicted"/>